<dbReference type="EMBL" id="AFWH01000010">
    <property type="protein sequence ID" value="EGU53018.1"/>
    <property type="molecule type" value="Genomic_DNA"/>
</dbReference>
<evidence type="ECO:0000313" key="6">
    <source>
        <dbReference type="EMBL" id="EEX94850.1"/>
    </source>
</evidence>
<dbReference type="OrthoDB" id="5825379at2"/>
<protein>
    <submittedName>
        <fullName evidence="7">Transcriptional regulator</fullName>
    </submittedName>
</protein>
<dbReference type="InterPro" id="IPR000847">
    <property type="entry name" value="LysR_HTH_N"/>
</dbReference>
<dbReference type="PANTHER" id="PTHR30537:SF5">
    <property type="entry name" value="HTH-TYPE TRANSCRIPTIONAL ACTIVATOR TTDR-RELATED"/>
    <property type="match status" value="1"/>
</dbReference>
<feature type="domain" description="HTH lysR-type" evidence="5">
    <location>
        <begin position="1"/>
        <end position="59"/>
    </location>
</feature>
<dbReference type="EMBL" id="ACZV01000004">
    <property type="protein sequence ID" value="EEX94850.1"/>
    <property type="molecule type" value="Genomic_DNA"/>
</dbReference>
<gene>
    <name evidence="6" type="ORF">VIA_002012</name>
    <name evidence="7" type="ORF">VIOR3934_05354</name>
</gene>
<comment type="caution">
    <text evidence="7">The sequence shown here is derived from an EMBL/GenBank/DDBJ whole genome shotgun (WGS) entry which is preliminary data.</text>
</comment>
<dbReference type="GO" id="GO:0043565">
    <property type="term" value="F:sequence-specific DNA binding"/>
    <property type="evidence" value="ECO:0007669"/>
    <property type="project" value="TreeGrafter"/>
</dbReference>
<keyword evidence="3" id="KW-0238">DNA-binding</keyword>
<dbReference type="InterPro" id="IPR058163">
    <property type="entry name" value="LysR-type_TF_proteobact-type"/>
</dbReference>
<keyword evidence="9" id="KW-1185">Reference proteome</keyword>
<dbReference type="Proteomes" id="UP000002817">
    <property type="component" value="Unassembled WGS sequence"/>
</dbReference>
<evidence type="ECO:0000256" key="3">
    <source>
        <dbReference type="ARBA" id="ARBA00023125"/>
    </source>
</evidence>
<dbReference type="SUPFAM" id="SSF46785">
    <property type="entry name" value="Winged helix' DNA-binding domain"/>
    <property type="match status" value="1"/>
</dbReference>
<comment type="similarity">
    <text evidence="1">Belongs to the LysR transcriptional regulatory family.</text>
</comment>
<evidence type="ECO:0000256" key="1">
    <source>
        <dbReference type="ARBA" id="ARBA00009437"/>
    </source>
</evidence>
<evidence type="ECO:0000313" key="8">
    <source>
        <dbReference type="Proteomes" id="UP000002817"/>
    </source>
</evidence>
<evidence type="ECO:0000313" key="7">
    <source>
        <dbReference type="EMBL" id="EGU53018.1"/>
    </source>
</evidence>
<keyword evidence="4" id="KW-0804">Transcription</keyword>
<evidence type="ECO:0000313" key="9">
    <source>
        <dbReference type="Proteomes" id="UP000003515"/>
    </source>
</evidence>
<keyword evidence="2" id="KW-0805">Transcription regulation</keyword>
<name>C9QGH0_VIBOR</name>
<evidence type="ECO:0000259" key="5">
    <source>
        <dbReference type="PROSITE" id="PS50931"/>
    </source>
</evidence>
<dbReference type="PANTHER" id="PTHR30537">
    <property type="entry name" value="HTH-TYPE TRANSCRIPTIONAL REGULATOR"/>
    <property type="match status" value="1"/>
</dbReference>
<proteinExistence type="inferred from homology"/>
<accession>C9QGH0</accession>
<dbReference type="RefSeq" id="WP_004412912.1">
    <property type="nucleotide sequence ID" value="NZ_ACZV01000004.1"/>
</dbReference>
<dbReference type="InterPro" id="IPR005119">
    <property type="entry name" value="LysR_subst-bd"/>
</dbReference>
<dbReference type="Pfam" id="PF03466">
    <property type="entry name" value="LysR_substrate"/>
    <property type="match status" value="1"/>
</dbReference>
<organism evidence="7 8">
    <name type="scientific">Vibrio orientalis CIP 102891 = ATCC 33934</name>
    <dbReference type="NCBI Taxonomy" id="675816"/>
    <lineage>
        <taxon>Bacteria</taxon>
        <taxon>Pseudomonadati</taxon>
        <taxon>Pseudomonadota</taxon>
        <taxon>Gammaproteobacteria</taxon>
        <taxon>Vibrionales</taxon>
        <taxon>Vibrionaceae</taxon>
        <taxon>Vibrio</taxon>
        <taxon>Vibrio oreintalis group</taxon>
    </lineage>
</organism>
<sequence>MNKHRQMSLFLSIIENGSISKAAEKLDLSKSVLSSALKQLEQDLDTVLLKRTTRKQSLTPQGERFYHHCLAMNTIVDQAWEEVKQAQTIPSGSITLTAPHALMESVVAPAVASVFVHYPEVKIELIAEDHQLDLMQHDIDLAIRVGESVDSNYRQKKIGSFRDVLCQANNFCETLTTAAYVANHWQRKQINHTLQSKTKGNEKTFCFSTTHRANTINQVATMISLGLGVGIIPEFLIKQYPTLTPCLPSYQLPETNLYALHAYAQKPPIAVVMAIEAIQRKLQEMEIGEQACK</sequence>
<reference evidence="6 9" key="1">
    <citation type="submission" date="2009-10" db="EMBL/GenBank/DDBJ databases">
        <authorList>
            <consortium name="Los Alamos National Laboratory (LANL)"/>
            <consortium name="National Microbial Pathogen Data Resource (NMPDR)"/>
            <person name="Munk A.C."/>
            <person name="Chertkov O."/>
            <person name="Tapia R."/>
            <person name="Green L."/>
            <person name="Rogers Y."/>
            <person name="Detter J.C."/>
            <person name="Bruce D."/>
            <person name="Brettin T.S."/>
            <person name="Colwell R.R."/>
            <person name="Huq A."/>
            <person name="Grim C.J."/>
            <person name="Hasan N.A."/>
            <person name="Bartels D."/>
            <person name="Vonstein V."/>
        </authorList>
    </citation>
    <scope>NUCLEOTIDE SEQUENCE [LARGE SCALE GENOMIC DNA]</scope>
    <source>
        <strain evidence="6 9">CIP 102891</strain>
    </source>
</reference>
<evidence type="ECO:0000256" key="2">
    <source>
        <dbReference type="ARBA" id="ARBA00023015"/>
    </source>
</evidence>
<dbReference type="InterPro" id="IPR036388">
    <property type="entry name" value="WH-like_DNA-bd_sf"/>
</dbReference>
<reference evidence="7 8" key="3">
    <citation type="journal article" date="2012" name="Int. J. Syst. Evol. Microbiol.">
        <title>Vibrio caribbeanicus sp. nov., isolated from the marine sponge Scleritoderma cyanea.</title>
        <authorList>
            <person name="Hoffmann M."/>
            <person name="Monday S.R."/>
            <person name="Allard M.W."/>
            <person name="Strain E.A."/>
            <person name="Whittaker P."/>
            <person name="Naum M."/>
            <person name="McCarthy P.J."/>
            <person name="Lopez J.V."/>
            <person name="Fischer M."/>
            <person name="Brown E.W."/>
        </authorList>
    </citation>
    <scope>NUCLEOTIDE SEQUENCE [LARGE SCALE GENOMIC DNA]</scope>
    <source>
        <strain evidence="7">CIP 102891</strain>
        <strain evidence="8">CIP 102891 / ATCC 33934</strain>
    </source>
</reference>
<reference evidence="7" key="2">
    <citation type="submission" date="2011-08" db="EMBL/GenBank/DDBJ databases">
        <authorList>
            <person name="Hoffman M."/>
            <person name="Strain E.A."/>
            <person name="Brown E."/>
            <person name="Allard M.W."/>
        </authorList>
    </citation>
    <scope>NUCLEOTIDE SEQUENCE</scope>
    <source>
        <strain evidence="7">CIP 102891</strain>
    </source>
</reference>
<dbReference type="STRING" id="675816.VIA_002012"/>
<dbReference type="Gene3D" id="3.40.190.290">
    <property type="match status" value="1"/>
</dbReference>
<evidence type="ECO:0000256" key="4">
    <source>
        <dbReference type="ARBA" id="ARBA00023163"/>
    </source>
</evidence>
<dbReference type="PATRIC" id="fig|675816.5.peg.636"/>
<dbReference type="GO" id="GO:0003700">
    <property type="term" value="F:DNA-binding transcription factor activity"/>
    <property type="evidence" value="ECO:0007669"/>
    <property type="project" value="InterPro"/>
</dbReference>
<dbReference type="Proteomes" id="UP000003515">
    <property type="component" value="Unassembled WGS sequence"/>
</dbReference>
<dbReference type="AlphaFoldDB" id="C9QGH0"/>
<dbReference type="PROSITE" id="PS50931">
    <property type="entry name" value="HTH_LYSR"/>
    <property type="match status" value="1"/>
</dbReference>
<dbReference type="eggNOG" id="COG0583">
    <property type="taxonomic scope" value="Bacteria"/>
</dbReference>
<dbReference type="SUPFAM" id="SSF53850">
    <property type="entry name" value="Periplasmic binding protein-like II"/>
    <property type="match status" value="1"/>
</dbReference>
<dbReference type="InterPro" id="IPR036390">
    <property type="entry name" value="WH_DNA-bd_sf"/>
</dbReference>
<dbReference type="FunFam" id="1.10.10.10:FF:000001">
    <property type="entry name" value="LysR family transcriptional regulator"/>
    <property type="match status" value="1"/>
</dbReference>
<dbReference type="Gene3D" id="1.10.10.10">
    <property type="entry name" value="Winged helix-like DNA-binding domain superfamily/Winged helix DNA-binding domain"/>
    <property type="match status" value="1"/>
</dbReference>
<dbReference type="Pfam" id="PF00126">
    <property type="entry name" value="HTH_1"/>
    <property type="match status" value="1"/>
</dbReference>
<dbReference type="GO" id="GO:0006351">
    <property type="term" value="P:DNA-templated transcription"/>
    <property type="evidence" value="ECO:0007669"/>
    <property type="project" value="TreeGrafter"/>
</dbReference>